<keyword evidence="8" id="KW-0694">RNA-binding</keyword>
<protein>
    <recommendedName>
        <fullName evidence="4">Nucleoprotein</fullName>
    </recommendedName>
    <alternativeName>
        <fullName evidence="11">Nucleocapsid protein</fullName>
    </alternativeName>
</protein>
<accession>A0A0B5KKS2</accession>
<evidence type="ECO:0000256" key="5">
    <source>
        <dbReference type="ARBA" id="ARBA00022497"/>
    </source>
</evidence>
<sequence length="490" mass="54603">MAPLPKSLLTFSDASGLDSWFKDFEAKNIMSEEYTNSKSFCFDLRMATQWKKLPTRAENDAMIAQLVHERLKTCAPIKEFAWTACDGMVERGLNWFDRNKDGETMTWAANYEALKGRLPTTAEVNQYQKAALQWRTDTNYAINKYTAAISDSVVKIYQVNNKIVTDIRDLLSDMVARRNKALGIKPGEERVPAEHVDSFSNWLKQGDWSAPCPWGDWEKKNKKGNSLIVTACAGVINRALFKEEELKERLKSLAGDASLASKTEGFDPKKCEDTAKILLDLYGKAKAFISGGDGSSQSGGFVQQGSALDTVFSSYFWAWKCGVKKDVFPALSSMLYALGKNPTGKTKIIKVLKASPYTWAHKMTEMFSTLSTDPIHMHPGVLTAGRLTTEMVASFGAFPVSDPSKAADGASSPRFLLNLKSSDMNPAATTVSRMFYEYRQGYPDWRDEEIVPVEHLLHQTFLSKLGPYVNVSQVQGNALAVKITEYIVTK</sequence>
<reference evidence="14 15" key="1">
    <citation type="journal article" date="2015" name="Elife">
        <title>Unprecedented genomic diversity of RNA viruses in arthropods reveals the ancestry of negative-sense RNA viruses.</title>
        <authorList>
            <person name="Li C.X."/>
            <person name="Shi M."/>
            <person name="Tian J.H."/>
            <person name="Lin X.D."/>
            <person name="Kang Y.J."/>
            <person name="Chen L.J."/>
            <person name="Qin X.C."/>
            <person name="Xu J."/>
            <person name="Holmes E.C."/>
            <person name="Zhang Y.Z."/>
        </authorList>
    </citation>
    <scope>NUCLEOTIDE SEQUENCE [LARGE SCALE GENOMIC DNA]</scope>
    <source>
        <strain evidence="14">TC253</strain>
    </source>
</reference>
<dbReference type="Pfam" id="PF02477">
    <property type="entry name" value="Nairo_nucleo"/>
    <property type="match status" value="1"/>
</dbReference>
<organism evidence="14 15">
    <name type="scientific">Tacheng Tick Virus 1</name>
    <dbReference type="NCBI Taxonomy" id="1608083"/>
    <lineage>
        <taxon>Viruses</taxon>
        <taxon>Riboviria</taxon>
        <taxon>Orthornavirae</taxon>
        <taxon>Negarnaviricota</taxon>
        <taxon>Polyploviricotina</taxon>
        <taxon>Bunyaviricetes</taxon>
        <taxon>Hareavirales</taxon>
        <taxon>Nairoviridae</taxon>
        <taxon>Orthonairovirus</taxon>
        <taxon>Orthonairovirus tachengense</taxon>
    </lineage>
</organism>
<keyword evidence="10" id="KW-0687">Ribonucleoprotein</keyword>
<dbReference type="RefSeq" id="YP_009304988.1">
    <property type="nucleotide sequence ID" value="NC_031286.1"/>
</dbReference>
<keyword evidence="9 14" id="KW-0543">Viral nucleoprotein</keyword>
<dbReference type="Proteomes" id="UP000139373">
    <property type="component" value="Genome"/>
</dbReference>
<proteinExistence type="inferred from homology"/>
<name>A0A0B5KKS2_9VIRU</name>
<evidence type="ECO:0000256" key="2">
    <source>
        <dbReference type="ARBA" id="ARBA00004328"/>
    </source>
</evidence>
<evidence type="ECO:0000256" key="4">
    <source>
        <dbReference type="ARBA" id="ARBA00014389"/>
    </source>
</evidence>
<comment type="cofactor">
    <cofactor evidence="1">
        <name>Mn(2+)</name>
        <dbReference type="ChEBI" id="CHEBI:29035"/>
    </cofactor>
</comment>
<comment type="function">
    <text evidence="12">Binds dsRNA and ssRNA and probably participates in the packaging of viral genome. In the dsRNA binding mode, the nucleocapsid protein specifically binds to the vRNA panhandle secondary structure formed at the termini of viral genome. Does not discriminate between viral and nonviral RNAs through ssRNA binding mode. Displays dsDNA endonuclease activity that is sequence non-specific.</text>
</comment>
<keyword evidence="5" id="KW-1139">Helical capsid protein</keyword>
<gene>
    <name evidence="14" type="primary">N</name>
</gene>
<dbReference type="GO" id="GO:1990904">
    <property type="term" value="C:ribonucleoprotein complex"/>
    <property type="evidence" value="ECO:0007669"/>
    <property type="project" value="UniProtKB-KW"/>
</dbReference>
<evidence type="ECO:0000256" key="11">
    <source>
        <dbReference type="ARBA" id="ARBA00033344"/>
    </source>
</evidence>
<evidence type="ECO:0000256" key="13">
    <source>
        <dbReference type="ARBA" id="ARBA00046354"/>
    </source>
</evidence>
<evidence type="ECO:0000256" key="6">
    <source>
        <dbReference type="ARBA" id="ARBA00022561"/>
    </source>
</evidence>
<dbReference type="GO" id="GO:0019013">
    <property type="term" value="C:viral nucleocapsid"/>
    <property type="evidence" value="ECO:0007669"/>
    <property type="project" value="UniProtKB-KW"/>
</dbReference>
<dbReference type="GO" id="GO:0019029">
    <property type="term" value="C:helical viral capsid"/>
    <property type="evidence" value="ECO:0007669"/>
    <property type="project" value="UniProtKB-KW"/>
</dbReference>
<keyword evidence="7" id="KW-0946">Virion</keyword>
<evidence type="ECO:0000256" key="12">
    <source>
        <dbReference type="ARBA" id="ARBA00046210"/>
    </source>
</evidence>
<dbReference type="EMBL" id="KM817743">
    <property type="protein sequence ID" value="AJG39315.1"/>
    <property type="molecule type" value="Viral_cRNA"/>
</dbReference>
<evidence type="ECO:0000256" key="9">
    <source>
        <dbReference type="ARBA" id="ARBA00023086"/>
    </source>
</evidence>
<comment type="similarity">
    <text evidence="3">Belongs to the nairovirus nucleocapsid protein family.</text>
</comment>
<evidence type="ECO:0000313" key="15">
    <source>
        <dbReference type="Proteomes" id="UP000139373"/>
    </source>
</evidence>
<evidence type="ECO:0000256" key="8">
    <source>
        <dbReference type="ARBA" id="ARBA00022884"/>
    </source>
</evidence>
<evidence type="ECO:0000256" key="1">
    <source>
        <dbReference type="ARBA" id="ARBA00001936"/>
    </source>
</evidence>
<evidence type="ECO:0000256" key="7">
    <source>
        <dbReference type="ARBA" id="ARBA00022844"/>
    </source>
</evidence>
<comment type="subcellular location">
    <subcellularLocation>
        <location evidence="2">Virion</location>
    </subcellularLocation>
</comment>
<dbReference type="Gene3D" id="1.20.58.1110">
    <property type="match status" value="1"/>
</dbReference>
<evidence type="ECO:0000256" key="3">
    <source>
        <dbReference type="ARBA" id="ARBA00009355"/>
    </source>
</evidence>
<dbReference type="KEGG" id="vg:29123052"/>
<dbReference type="GeneID" id="29123052"/>
<dbReference type="OrthoDB" id="7392at10239"/>
<evidence type="ECO:0000256" key="10">
    <source>
        <dbReference type="ARBA" id="ARBA00023274"/>
    </source>
</evidence>
<dbReference type="InterPro" id="IPR003486">
    <property type="entry name" value="Nairo_nucleocap"/>
</dbReference>
<dbReference type="GO" id="GO:0003723">
    <property type="term" value="F:RNA binding"/>
    <property type="evidence" value="ECO:0007669"/>
    <property type="project" value="UniProtKB-KW"/>
</dbReference>
<keyword evidence="6" id="KW-0167">Capsid protein</keyword>
<comment type="subunit">
    <text evidence="13">Probable homooligomer; forms a double superhelical polymer. Monomer.</text>
</comment>
<keyword evidence="15" id="KW-1185">Reference proteome</keyword>
<evidence type="ECO:0000313" key="14">
    <source>
        <dbReference type="EMBL" id="AJG39315.1"/>
    </source>
</evidence>